<protein>
    <recommendedName>
        <fullName evidence="3">MalT-like TPR region domain-containing protein</fullName>
    </recommendedName>
</protein>
<organism evidence="1 2">
    <name type="scientific">Ideonella paludis</name>
    <dbReference type="NCBI Taxonomy" id="1233411"/>
    <lineage>
        <taxon>Bacteria</taxon>
        <taxon>Pseudomonadati</taxon>
        <taxon>Pseudomonadota</taxon>
        <taxon>Betaproteobacteria</taxon>
        <taxon>Burkholderiales</taxon>
        <taxon>Sphaerotilaceae</taxon>
        <taxon>Ideonella</taxon>
    </lineage>
</organism>
<proteinExistence type="predicted"/>
<evidence type="ECO:0000313" key="1">
    <source>
        <dbReference type="EMBL" id="MBQ0937802.1"/>
    </source>
</evidence>
<dbReference type="RefSeq" id="WP_210811516.1">
    <property type="nucleotide sequence ID" value="NZ_JAGQDG010000010.1"/>
</dbReference>
<evidence type="ECO:0000313" key="2">
    <source>
        <dbReference type="Proteomes" id="UP000672097"/>
    </source>
</evidence>
<evidence type="ECO:0008006" key="3">
    <source>
        <dbReference type="Google" id="ProtNLM"/>
    </source>
</evidence>
<reference evidence="1 2" key="1">
    <citation type="submission" date="2021-04" db="EMBL/GenBank/DDBJ databases">
        <title>The genome sequence of type strain Ideonella paludis KCTC 32238.</title>
        <authorList>
            <person name="Liu Y."/>
        </authorList>
    </citation>
    <scope>NUCLEOTIDE SEQUENCE [LARGE SCALE GENOMIC DNA]</scope>
    <source>
        <strain evidence="1 2">KCTC 32238</strain>
    </source>
</reference>
<dbReference type="InterPro" id="IPR011990">
    <property type="entry name" value="TPR-like_helical_dom_sf"/>
</dbReference>
<accession>A0ABS5E307</accession>
<dbReference type="SUPFAM" id="SSF48452">
    <property type="entry name" value="TPR-like"/>
    <property type="match status" value="1"/>
</dbReference>
<name>A0ABS5E307_9BURK</name>
<dbReference type="EMBL" id="JAGQDG010000010">
    <property type="protein sequence ID" value="MBQ0937802.1"/>
    <property type="molecule type" value="Genomic_DNA"/>
</dbReference>
<sequence length="377" mass="41718">MTRTAVQLDDARQPGDGELDDALSQLFLLALHDPQRAFKLADATVLRARLDGDGLRLARALSIKSGICLHQGLGEIAIDTAHLAVRLTEAGGVNRDRVDALGAFAVALSFVCAHEQALHIIDQAQCFDPAEIDRGWLSFRLGIILLHARQFKEAADAFELAGIYLRGDPRSPFAWRWQVSCQIALGNFSKARECLNYAKACSDAFDRSNYLPHIIAATAELGAAENHIESTIDLMEEYRLTLERVPLQMVCAKIACAGALFRHGDNRKSLTMLRDIDKYTSLLGSARRLEILNLMRQLSNAGTVYIDQEVIEYDIKKTESVLMELQHSAKLKAIQISIDLLEARLISADSFETASQINIELAGLKDDLHKFGTAYVQ</sequence>
<keyword evidence="2" id="KW-1185">Reference proteome</keyword>
<comment type="caution">
    <text evidence="1">The sequence shown here is derived from an EMBL/GenBank/DDBJ whole genome shotgun (WGS) entry which is preliminary data.</text>
</comment>
<dbReference type="Proteomes" id="UP000672097">
    <property type="component" value="Unassembled WGS sequence"/>
</dbReference>
<dbReference type="Gene3D" id="1.25.40.10">
    <property type="entry name" value="Tetratricopeptide repeat domain"/>
    <property type="match status" value="1"/>
</dbReference>
<gene>
    <name evidence="1" type="ORF">KAK11_20940</name>
</gene>